<evidence type="ECO:0000256" key="4">
    <source>
        <dbReference type="ARBA" id="ARBA00022771"/>
    </source>
</evidence>
<feature type="region of interest" description="Disordered" evidence="12">
    <location>
        <begin position="651"/>
        <end position="737"/>
    </location>
</feature>
<keyword evidence="15" id="KW-1185">Reference proteome</keyword>
<dbReference type="PROSITE" id="PS00027">
    <property type="entry name" value="HOMEOBOX_1"/>
    <property type="match status" value="1"/>
</dbReference>
<protein>
    <submittedName>
        <fullName evidence="16">Uncharacterized protein</fullName>
    </submittedName>
</protein>
<evidence type="ECO:0000256" key="11">
    <source>
        <dbReference type="RuleBase" id="RU000682"/>
    </source>
</evidence>
<feature type="region of interest" description="Disordered" evidence="12">
    <location>
        <begin position="846"/>
        <end position="892"/>
    </location>
</feature>
<evidence type="ECO:0000313" key="15">
    <source>
        <dbReference type="Proteomes" id="UP000887540"/>
    </source>
</evidence>
<organism evidence="15 16">
    <name type="scientific">Acrobeloides nanus</name>
    <dbReference type="NCBI Taxonomy" id="290746"/>
    <lineage>
        <taxon>Eukaryota</taxon>
        <taxon>Metazoa</taxon>
        <taxon>Ecdysozoa</taxon>
        <taxon>Nematoda</taxon>
        <taxon>Chromadorea</taxon>
        <taxon>Rhabditida</taxon>
        <taxon>Tylenchina</taxon>
        <taxon>Cephalobomorpha</taxon>
        <taxon>Cephaloboidea</taxon>
        <taxon>Cephalobidae</taxon>
        <taxon>Acrobeloides</taxon>
    </lineage>
</organism>
<keyword evidence="4 9" id="KW-0863">Zinc-finger</keyword>
<dbReference type="InterPro" id="IPR013087">
    <property type="entry name" value="Znf_C2H2_type"/>
</dbReference>
<reference evidence="16" key="1">
    <citation type="submission" date="2022-11" db="UniProtKB">
        <authorList>
            <consortium name="WormBaseParasite"/>
        </authorList>
    </citation>
    <scope>IDENTIFICATION</scope>
</reference>
<dbReference type="AlphaFoldDB" id="A0A914D908"/>
<feature type="compositionally biased region" description="Polar residues" evidence="12">
    <location>
        <begin position="277"/>
        <end position="303"/>
    </location>
</feature>
<dbReference type="Proteomes" id="UP000887540">
    <property type="component" value="Unplaced"/>
</dbReference>
<dbReference type="SUPFAM" id="SSF46689">
    <property type="entry name" value="Homeodomain-like"/>
    <property type="match status" value="3"/>
</dbReference>
<sequence length="1067" mass="118360">MASVDCQHCQRTFANIWALKSHCDETHNGDVPEESIHQFSEKLRKVLDDIEDEDVKPNLKRSLPKTPLKSQDVEDSPPESKRIKAEDGGTRSGRSSTGVSTPKNTGTKKSEPPAADLTSQLTMMSMMTAAGFPFLASANPFMSMMTPEMVQTMAASMSSLIPGSASTSTALSMPNIPTSVTPTDEQLKILRQYFDINNSPSEQQIKEMSVKAQLPEKVIKHWFRNTLFKERQRDKDSPYNFNVPPQMSIDLDTYEKTGEARILPLKNEDEDTKQENTDIQNDNTFASMKSPSTTPETSQPQSNALEIESISTSTGTTASSAVADFMANLNKAAAAAAMSGMTNYAACMNPFASFMADDKTLTSMLSGMNSASAPPLGAAQALATSSGNSGSMTGRRANRTRFTDFQLRTLQQFFDKQAYPKDDDLEMLSKKLNLSPRVIVVWFQNARQKARKIYENQPNQDNNERFVRTPGCNFQCKRCSLVFQRYYELIQHQQKVCYINDDEGQQTDNKSVEENLDDEEKYIEQDSNAAEPSMEALATPTTNKNNEFNIEMALAQLTNGTVSNDGSNPDVKSDDLFKLIASSKASSEAMLKMLKNRERKRNFYKRCPFCGLLFHLREKLSEHIQCRHKDQPLAMQIDLELLPDAEDVPTITTQTNDTETNGHTDFSPLDLSCSGDQQQPFSPTISHSDNGEDGSGEDFYFRPTSSSPLSNLLHTSGSNAGSISSQRSPAQNSKRYRTHLTPLQVYVMKSLFNDYKTPSMTECDILGSHIGLNKRVVQVWFQNARAKERKARASSSADEDQPKNTSTSCSICNVEFNSRTTLQDHIFTVGHIAHIKDRAGVQIRGNENDSPHASAETIPLEENKQRAKAVRDTKKPSATINGSLNSGNGRSGLTSPALGATGMNQLSYNLMYGLTSAASLPMICDPNVIGTPIPALQIPQSVMQRIAIELSQGKPSTKFTQDGHELQELASKVHTDDFRCVKTTETEVGWACTQCTNVFQQEGFLKNHQKLICQNCDGIFKLIQIHYECVPCNIKFGTQDEYRNHCDTLPHKTARTLLNPVATSIFA</sequence>
<accession>A0A914D908</accession>
<feature type="domain" description="Homeobox" evidence="13">
    <location>
        <begin position="183"/>
        <end position="233"/>
    </location>
</feature>
<dbReference type="WBParaSite" id="ACRNAN_scaffold2106.g8998.t1">
    <property type="protein sequence ID" value="ACRNAN_scaffold2106.g8998.t1"/>
    <property type="gene ID" value="ACRNAN_scaffold2106.g8998"/>
</dbReference>
<feature type="domain" description="Homeobox" evidence="13">
    <location>
        <begin position="731"/>
        <end position="791"/>
    </location>
</feature>
<feature type="compositionally biased region" description="Basic and acidic residues" evidence="12">
    <location>
        <begin position="861"/>
        <end position="875"/>
    </location>
</feature>
<evidence type="ECO:0000259" key="14">
    <source>
        <dbReference type="PROSITE" id="PS50157"/>
    </source>
</evidence>
<dbReference type="InterPro" id="IPR001356">
    <property type="entry name" value="HD"/>
</dbReference>
<feature type="DNA-binding region" description="Homeobox" evidence="10">
    <location>
        <begin position="395"/>
        <end position="454"/>
    </location>
</feature>
<dbReference type="GO" id="GO:0000981">
    <property type="term" value="F:DNA-binding transcription factor activity, RNA polymerase II-specific"/>
    <property type="evidence" value="ECO:0007669"/>
    <property type="project" value="InterPro"/>
</dbReference>
<dbReference type="GO" id="GO:0008270">
    <property type="term" value="F:zinc ion binding"/>
    <property type="evidence" value="ECO:0007669"/>
    <property type="project" value="UniProtKB-KW"/>
</dbReference>
<proteinExistence type="predicted"/>
<dbReference type="PROSITE" id="PS00028">
    <property type="entry name" value="ZINC_FINGER_C2H2_1"/>
    <property type="match status" value="4"/>
</dbReference>
<evidence type="ECO:0000256" key="2">
    <source>
        <dbReference type="ARBA" id="ARBA00022723"/>
    </source>
</evidence>
<feature type="compositionally biased region" description="Polar residues" evidence="12">
    <location>
        <begin position="674"/>
        <end position="688"/>
    </location>
</feature>
<keyword evidence="5" id="KW-0862">Zinc</keyword>
<feature type="DNA-binding region" description="Homeobox" evidence="10">
    <location>
        <begin position="733"/>
        <end position="792"/>
    </location>
</feature>
<feature type="region of interest" description="Disordered" evidence="12">
    <location>
        <begin position="264"/>
        <end position="303"/>
    </location>
</feature>
<dbReference type="GO" id="GO:0005634">
    <property type="term" value="C:nucleus"/>
    <property type="evidence" value="ECO:0007669"/>
    <property type="project" value="UniProtKB-SubCell"/>
</dbReference>
<dbReference type="SUPFAM" id="SSF57667">
    <property type="entry name" value="beta-beta-alpha zinc fingers"/>
    <property type="match status" value="1"/>
</dbReference>
<evidence type="ECO:0000256" key="10">
    <source>
        <dbReference type="PROSITE-ProRule" id="PRU00108"/>
    </source>
</evidence>
<evidence type="ECO:0000256" key="3">
    <source>
        <dbReference type="ARBA" id="ARBA00022737"/>
    </source>
</evidence>
<feature type="compositionally biased region" description="Low complexity" evidence="12">
    <location>
        <begin position="651"/>
        <end position="664"/>
    </location>
</feature>
<comment type="subcellular location">
    <subcellularLocation>
        <location evidence="1 10 11">Nucleus</location>
    </subcellularLocation>
</comment>
<dbReference type="FunFam" id="1.10.10.60:FF:000064">
    <property type="entry name" value="Zinc finger homeobox protein 4"/>
    <property type="match status" value="1"/>
</dbReference>
<feature type="compositionally biased region" description="Low complexity" evidence="12">
    <location>
        <begin position="881"/>
        <end position="892"/>
    </location>
</feature>
<evidence type="ECO:0000313" key="16">
    <source>
        <dbReference type="WBParaSite" id="ACRNAN_scaffold2106.g8998.t1"/>
    </source>
</evidence>
<feature type="compositionally biased region" description="Polar residues" evidence="12">
    <location>
        <begin position="703"/>
        <end position="733"/>
    </location>
</feature>
<name>A0A914D908_9BILA</name>
<dbReference type="PROSITE" id="PS50071">
    <property type="entry name" value="HOMEOBOX_2"/>
    <property type="match status" value="3"/>
</dbReference>
<dbReference type="Pfam" id="PF00046">
    <property type="entry name" value="Homeodomain"/>
    <property type="match status" value="3"/>
</dbReference>
<dbReference type="CDD" id="cd00086">
    <property type="entry name" value="homeodomain"/>
    <property type="match status" value="3"/>
</dbReference>
<dbReference type="PROSITE" id="PS50157">
    <property type="entry name" value="ZINC_FINGER_C2H2_2"/>
    <property type="match status" value="1"/>
</dbReference>
<evidence type="ECO:0000256" key="7">
    <source>
        <dbReference type="ARBA" id="ARBA00023155"/>
    </source>
</evidence>
<dbReference type="SMART" id="SM00389">
    <property type="entry name" value="HOX"/>
    <property type="match status" value="3"/>
</dbReference>
<evidence type="ECO:0000256" key="8">
    <source>
        <dbReference type="ARBA" id="ARBA00023242"/>
    </source>
</evidence>
<evidence type="ECO:0000256" key="5">
    <source>
        <dbReference type="ARBA" id="ARBA00022833"/>
    </source>
</evidence>
<feature type="compositionally biased region" description="Basic and acidic residues" evidence="12">
    <location>
        <begin position="78"/>
        <end position="89"/>
    </location>
</feature>
<keyword evidence="3" id="KW-0677">Repeat</keyword>
<dbReference type="GO" id="GO:0000978">
    <property type="term" value="F:RNA polymerase II cis-regulatory region sequence-specific DNA binding"/>
    <property type="evidence" value="ECO:0007669"/>
    <property type="project" value="TreeGrafter"/>
</dbReference>
<dbReference type="PANTHER" id="PTHR45891">
    <property type="entry name" value="ZINC FINGER HOMEOBOX PROTEIN"/>
    <property type="match status" value="1"/>
</dbReference>
<feature type="DNA-binding region" description="Homeobox" evidence="10">
    <location>
        <begin position="185"/>
        <end position="234"/>
    </location>
</feature>
<keyword evidence="8 10" id="KW-0539">Nucleus</keyword>
<dbReference type="InterPro" id="IPR051968">
    <property type="entry name" value="ZnFinger_Homeobox_TR"/>
</dbReference>
<evidence type="ECO:0000259" key="13">
    <source>
        <dbReference type="PROSITE" id="PS50071"/>
    </source>
</evidence>
<dbReference type="InterPro" id="IPR009057">
    <property type="entry name" value="Homeodomain-like_sf"/>
</dbReference>
<evidence type="ECO:0000256" key="12">
    <source>
        <dbReference type="SAM" id="MobiDB-lite"/>
    </source>
</evidence>
<evidence type="ECO:0000256" key="9">
    <source>
        <dbReference type="PROSITE-ProRule" id="PRU00042"/>
    </source>
</evidence>
<keyword evidence="2" id="KW-0479">Metal-binding</keyword>
<dbReference type="PANTHER" id="PTHR45891:SF3">
    <property type="entry name" value="ZINC FINGER PROTEIN 2"/>
    <property type="match status" value="1"/>
</dbReference>
<keyword evidence="7 10" id="KW-0371">Homeobox</keyword>
<dbReference type="InterPro" id="IPR036236">
    <property type="entry name" value="Znf_C2H2_sf"/>
</dbReference>
<feature type="domain" description="C2H2-type" evidence="14">
    <location>
        <begin position="4"/>
        <end position="32"/>
    </location>
</feature>
<dbReference type="FunFam" id="1.10.10.60:FF:000080">
    <property type="entry name" value="Zinc finger homeobox protein 2"/>
    <property type="match status" value="1"/>
</dbReference>
<evidence type="ECO:0000256" key="1">
    <source>
        <dbReference type="ARBA" id="ARBA00004123"/>
    </source>
</evidence>
<dbReference type="Gene3D" id="1.10.10.60">
    <property type="entry name" value="Homeodomain-like"/>
    <property type="match status" value="3"/>
</dbReference>
<evidence type="ECO:0000256" key="6">
    <source>
        <dbReference type="ARBA" id="ARBA00023125"/>
    </source>
</evidence>
<dbReference type="SMART" id="SM00355">
    <property type="entry name" value="ZnF_C2H2"/>
    <property type="match status" value="6"/>
</dbReference>
<feature type="domain" description="Homeobox" evidence="13">
    <location>
        <begin position="393"/>
        <end position="453"/>
    </location>
</feature>
<keyword evidence="6 10" id="KW-0238">DNA-binding</keyword>
<feature type="region of interest" description="Disordered" evidence="12">
    <location>
        <begin position="55"/>
        <end position="114"/>
    </location>
</feature>
<feature type="compositionally biased region" description="Low complexity" evidence="12">
    <location>
        <begin position="92"/>
        <end position="101"/>
    </location>
</feature>
<dbReference type="InterPro" id="IPR017970">
    <property type="entry name" value="Homeobox_CS"/>
</dbReference>